<dbReference type="InterPro" id="IPR029058">
    <property type="entry name" value="AB_hydrolase_fold"/>
</dbReference>
<name>A0A9W9N7P8_9EURO</name>
<evidence type="ECO:0000256" key="1">
    <source>
        <dbReference type="ARBA" id="ARBA00005964"/>
    </source>
</evidence>
<protein>
    <recommendedName>
        <fullName evidence="3">Carboxylic ester hydrolase</fullName>
        <ecNumber evidence="3">3.1.1.-</ecNumber>
    </recommendedName>
</protein>
<dbReference type="Proteomes" id="UP001150942">
    <property type="component" value="Unassembled WGS sequence"/>
</dbReference>
<evidence type="ECO:0000313" key="5">
    <source>
        <dbReference type="EMBL" id="KAJ5214782.1"/>
    </source>
</evidence>
<dbReference type="GO" id="GO:0017000">
    <property type="term" value="P:antibiotic biosynthetic process"/>
    <property type="evidence" value="ECO:0007669"/>
    <property type="project" value="UniProtKB-ARBA"/>
</dbReference>
<sequence length="569" mass="61983">MLPYVLSFLIAFCVADVYAGRSEGPHSLSSATPAVTILNGTVHGVYNAVHEQDHFLGLPYAQPPVGPLRFHPPQPISTSFHAPLNAISYGPFCKGYSLHLLGFDQNNFHYPQSEDCLTLNVVRPAGLRSDVLYPVMVWLHGGGFQEGGSGDLRYNMSRIVKTSVDMGSPTILVSINYRLSGWGFISGSVAQGEGALNIGLHDQRLALRWIQENIEAFGGDPARVTVFGESAGAVSIGHHIRAYGGRDDGLFRAAIAESGGPFNSLPFLSSTLQDDMYNAVLNATGCKDVIGSSLDCLRNADAEVLDPVFANKSWMPVIDGNLIPTYSSLSLKAGNFLKVPLLIGANTNEGTAFIGSGVKTSEEFLDDVISSATNRSPSNQTTNDLLRAYPSVPVGSESVKPSPGHPYGAQFGREASYTGDMMFIGTRRSTAEIWSNFSVPVYSYRFDTIPANILPDVYGVSHFSEVAFVFRNTLGLGYDSNPFDVQPPKKRTAYEEMADLMCRMWLSFANQQTPNAHGDISFDVEWPVYTAKKPVNLVFNAVNGSHLEPDDFRSEGIRVFWETALEFSR</sequence>
<feature type="signal peptide" evidence="3">
    <location>
        <begin position="1"/>
        <end position="19"/>
    </location>
</feature>
<dbReference type="PROSITE" id="PS00941">
    <property type="entry name" value="CARBOXYLESTERASE_B_2"/>
    <property type="match status" value="1"/>
</dbReference>
<evidence type="ECO:0000256" key="3">
    <source>
        <dbReference type="RuleBase" id="RU361235"/>
    </source>
</evidence>
<dbReference type="SUPFAM" id="SSF53474">
    <property type="entry name" value="alpha/beta-Hydrolases"/>
    <property type="match status" value="1"/>
</dbReference>
<dbReference type="GO" id="GO:0052689">
    <property type="term" value="F:carboxylic ester hydrolase activity"/>
    <property type="evidence" value="ECO:0007669"/>
    <property type="project" value="TreeGrafter"/>
</dbReference>
<keyword evidence="3" id="KW-0732">Signal</keyword>
<dbReference type="InterPro" id="IPR019826">
    <property type="entry name" value="Carboxylesterase_B_AS"/>
</dbReference>
<dbReference type="EC" id="3.1.1.-" evidence="3"/>
<dbReference type="PROSITE" id="PS00122">
    <property type="entry name" value="CARBOXYLESTERASE_B_1"/>
    <property type="match status" value="1"/>
</dbReference>
<evidence type="ECO:0000256" key="2">
    <source>
        <dbReference type="ARBA" id="ARBA00022801"/>
    </source>
</evidence>
<dbReference type="AlphaFoldDB" id="A0A9W9N7P8"/>
<dbReference type="InterPro" id="IPR050654">
    <property type="entry name" value="AChE-related_enzymes"/>
</dbReference>
<gene>
    <name evidence="5" type="ORF">N7449_001951</name>
</gene>
<evidence type="ECO:0000313" key="6">
    <source>
        <dbReference type="Proteomes" id="UP001150942"/>
    </source>
</evidence>
<dbReference type="PANTHER" id="PTHR43918">
    <property type="entry name" value="ACETYLCHOLINESTERASE"/>
    <property type="match status" value="1"/>
</dbReference>
<dbReference type="OrthoDB" id="408631at2759"/>
<dbReference type="InterPro" id="IPR019819">
    <property type="entry name" value="Carboxylesterase_B_CS"/>
</dbReference>
<keyword evidence="6" id="KW-1185">Reference proteome</keyword>
<dbReference type="EMBL" id="JAPQKQ010000001">
    <property type="protein sequence ID" value="KAJ5214782.1"/>
    <property type="molecule type" value="Genomic_DNA"/>
</dbReference>
<feature type="domain" description="Carboxylesterase type B" evidence="4">
    <location>
        <begin position="32"/>
        <end position="534"/>
    </location>
</feature>
<dbReference type="Pfam" id="PF00135">
    <property type="entry name" value="COesterase"/>
    <property type="match status" value="1"/>
</dbReference>
<dbReference type="PANTHER" id="PTHR43918:SF4">
    <property type="entry name" value="CARBOXYLIC ESTER HYDROLASE"/>
    <property type="match status" value="1"/>
</dbReference>
<dbReference type="Gene3D" id="3.40.50.1820">
    <property type="entry name" value="alpha/beta hydrolase"/>
    <property type="match status" value="1"/>
</dbReference>
<reference evidence="5" key="2">
    <citation type="journal article" date="2023" name="IMA Fungus">
        <title>Comparative genomic study of the Penicillium genus elucidates a diverse pangenome and 15 lateral gene transfer events.</title>
        <authorList>
            <person name="Petersen C."/>
            <person name="Sorensen T."/>
            <person name="Nielsen M.R."/>
            <person name="Sondergaard T.E."/>
            <person name="Sorensen J.L."/>
            <person name="Fitzpatrick D.A."/>
            <person name="Frisvad J.C."/>
            <person name="Nielsen K.L."/>
        </authorList>
    </citation>
    <scope>NUCLEOTIDE SEQUENCE</scope>
    <source>
        <strain evidence="5">IBT 20477</strain>
    </source>
</reference>
<comment type="caution">
    <text evidence="5">The sequence shown here is derived from an EMBL/GenBank/DDBJ whole genome shotgun (WGS) entry which is preliminary data.</text>
</comment>
<reference evidence="5" key="1">
    <citation type="submission" date="2022-11" db="EMBL/GenBank/DDBJ databases">
        <authorList>
            <person name="Petersen C."/>
        </authorList>
    </citation>
    <scope>NUCLEOTIDE SEQUENCE</scope>
    <source>
        <strain evidence="5">IBT 20477</strain>
    </source>
</reference>
<accession>A0A9W9N7P8</accession>
<feature type="chain" id="PRO_5041014161" description="Carboxylic ester hydrolase" evidence="3">
    <location>
        <begin position="20"/>
        <end position="569"/>
    </location>
</feature>
<keyword evidence="2 3" id="KW-0378">Hydrolase</keyword>
<organism evidence="5 6">
    <name type="scientific">Penicillium cf. viridicatum</name>
    <dbReference type="NCBI Taxonomy" id="2972119"/>
    <lineage>
        <taxon>Eukaryota</taxon>
        <taxon>Fungi</taxon>
        <taxon>Dikarya</taxon>
        <taxon>Ascomycota</taxon>
        <taxon>Pezizomycotina</taxon>
        <taxon>Eurotiomycetes</taxon>
        <taxon>Eurotiomycetidae</taxon>
        <taxon>Eurotiales</taxon>
        <taxon>Aspergillaceae</taxon>
        <taxon>Penicillium</taxon>
    </lineage>
</organism>
<dbReference type="InterPro" id="IPR002018">
    <property type="entry name" value="CarbesteraseB"/>
</dbReference>
<evidence type="ECO:0000259" key="4">
    <source>
        <dbReference type="Pfam" id="PF00135"/>
    </source>
</evidence>
<comment type="similarity">
    <text evidence="1 3">Belongs to the type-B carboxylesterase/lipase family.</text>
</comment>
<proteinExistence type="inferred from homology"/>
<dbReference type="GO" id="GO:0072330">
    <property type="term" value="P:monocarboxylic acid biosynthetic process"/>
    <property type="evidence" value="ECO:0007669"/>
    <property type="project" value="UniProtKB-ARBA"/>
</dbReference>